<feature type="compositionally biased region" description="Polar residues" evidence="1">
    <location>
        <begin position="661"/>
        <end position="678"/>
    </location>
</feature>
<feature type="region of interest" description="Disordered" evidence="1">
    <location>
        <begin position="1"/>
        <end position="550"/>
    </location>
</feature>
<feature type="compositionally biased region" description="Basic residues" evidence="1">
    <location>
        <begin position="534"/>
        <end position="548"/>
    </location>
</feature>
<gene>
    <name evidence="2" type="ORF">BD289DRAFT_443891</name>
</gene>
<organism evidence="2 3">
    <name type="scientific">Coniella lustricola</name>
    <dbReference type="NCBI Taxonomy" id="2025994"/>
    <lineage>
        <taxon>Eukaryota</taxon>
        <taxon>Fungi</taxon>
        <taxon>Dikarya</taxon>
        <taxon>Ascomycota</taxon>
        <taxon>Pezizomycotina</taxon>
        <taxon>Sordariomycetes</taxon>
        <taxon>Sordariomycetidae</taxon>
        <taxon>Diaporthales</taxon>
        <taxon>Schizoparmaceae</taxon>
        <taxon>Coniella</taxon>
    </lineage>
</organism>
<feature type="region of interest" description="Disordered" evidence="1">
    <location>
        <begin position="591"/>
        <end position="629"/>
    </location>
</feature>
<proteinExistence type="predicted"/>
<feature type="compositionally biased region" description="Low complexity" evidence="1">
    <location>
        <begin position="21"/>
        <end position="47"/>
    </location>
</feature>
<reference evidence="2 3" key="1">
    <citation type="journal article" date="2018" name="Mycol. Prog.">
        <title>Coniella lustricola, a new species from submerged detritus.</title>
        <authorList>
            <person name="Raudabaugh D.B."/>
            <person name="Iturriaga T."/>
            <person name="Carver A."/>
            <person name="Mondo S."/>
            <person name="Pangilinan J."/>
            <person name="Lipzen A."/>
            <person name="He G."/>
            <person name="Amirebrahimi M."/>
            <person name="Grigoriev I.V."/>
            <person name="Miller A.N."/>
        </authorList>
    </citation>
    <scope>NUCLEOTIDE SEQUENCE [LARGE SCALE GENOMIC DNA]</scope>
    <source>
        <strain evidence="2 3">B22-T-1</strain>
    </source>
</reference>
<feature type="region of interest" description="Disordered" evidence="1">
    <location>
        <begin position="652"/>
        <end position="696"/>
    </location>
</feature>
<evidence type="ECO:0000256" key="1">
    <source>
        <dbReference type="SAM" id="MobiDB-lite"/>
    </source>
</evidence>
<feature type="compositionally biased region" description="Basic and acidic residues" evidence="1">
    <location>
        <begin position="55"/>
        <end position="67"/>
    </location>
</feature>
<feature type="compositionally biased region" description="Basic residues" evidence="1">
    <location>
        <begin position="609"/>
        <end position="629"/>
    </location>
</feature>
<dbReference type="EMBL" id="KZ678605">
    <property type="protein sequence ID" value="PSR78475.1"/>
    <property type="molecule type" value="Genomic_DNA"/>
</dbReference>
<name>A0A2T2ZWJ3_9PEZI</name>
<sequence>MTSREKPDLTVDAAVTQPLKASSQSPSPASGSRSQSPTPPVVTSWTPAKVMRPSDIYRRGTADDEQRQQGTPSSATGPRPGLVSWGSSSGSTGPTHPFAAGGTAASADAAAADHATGRDILAAQPQIHDAPSPAAQRPAAETLPAGTETGPDPQASLSSQPHPLPEPSLQPPSRRFSTSPQLPEFHSVSDFGNDLFGSDENLDRSLASTSQPDAPASMAPTHPTSTSPTRLVPGRTVAQQIAALEQRQPKPLRPSIPGGWVSETTTVPSEGPTPFEEPGKFSGSGLSFNSRDVASITERSEVLSLKPAPLRTPTPRSVSPVKSDNGREPSRASVPSSSLDYTPAPLRDFGNPLASTTATDAARHGSGSSSAEPAGIEPLQRTESQVTPVAPAPLQPRKGSSAEFLAENFRPPVIRAATSGTTGTMDSPSPLKESDMLRDEIFRRLSPVRSSDAPLDTAGRDESATRESAYLSDVYGDYWTSGEDSPGDENEDKRIGEEQTRPLRESHLETKAKATAYRSQLDLKQERRPPTGMHPRHPVTKKRNKQQTRQKTAEIAEVWSLPQARRSSPFSVPRSHPCPCRRVPQVTWTAHHPQLRQRQTTASDETTGPHRRLPLTQHRRLRSRSRVARRRLYTPLRRVAYHPPLPLTRKTILATNAPPRKTTSWASSKSWHSPQVPSGYTRCSRHGPSSRPRRLG</sequence>
<feature type="compositionally biased region" description="Polar residues" evidence="1">
    <location>
        <begin position="418"/>
        <end position="427"/>
    </location>
</feature>
<dbReference type="OrthoDB" id="5151921at2759"/>
<protein>
    <submittedName>
        <fullName evidence="2">Uncharacterized protein</fullName>
    </submittedName>
</protein>
<feature type="compositionally biased region" description="Low complexity" evidence="1">
    <location>
        <begin position="84"/>
        <end position="114"/>
    </location>
</feature>
<dbReference type="InParanoid" id="A0A2T2ZWJ3"/>
<keyword evidence="3" id="KW-1185">Reference proteome</keyword>
<dbReference type="STRING" id="2025994.A0A2T2ZWJ3"/>
<dbReference type="AlphaFoldDB" id="A0A2T2ZWJ3"/>
<evidence type="ECO:0000313" key="3">
    <source>
        <dbReference type="Proteomes" id="UP000241462"/>
    </source>
</evidence>
<feature type="compositionally biased region" description="Polar residues" evidence="1">
    <location>
        <begin position="596"/>
        <end position="606"/>
    </location>
</feature>
<feature type="compositionally biased region" description="Basic and acidic residues" evidence="1">
    <location>
        <begin position="432"/>
        <end position="443"/>
    </location>
</feature>
<dbReference type="Proteomes" id="UP000241462">
    <property type="component" value="Unassembled WGS sequence"/>
</dbReference>
<feature type="compositionally biased region" description="Basic and acidic residues" evidence="1">
    <location>
        <begin position="491"/>
        <end position="512"/>
    </location>
</feature>
<evidence type="ECO:0000313" key="2">
    <source>
        <dbReference type="EMBL" id="PSR78475.1"/>
    </source>
</evidence>
<accession>A0A2T2ZWJ3</accession>